<dbReference type="Proteomes" id="UP000095230">
    <property type="component" value="Unassembled WGS sequence"/>
</dbReference>
<feature type="compositionally biased region" description="Polar residues" evidence="1">
    <location>
        <begin position="96"/>
        <end position="114"/>
    </location>
</feature>
<feature type="chain" id="PRO_5009179264" description="DUF3530 domain-containing protein" evidence="2">
    <location>
        <begin position="23"/>
        <end position="285"/>
    </location>
</feature>
<comment type="caution">
    <text evidence="3">The sequence shown here is derived from an EMBL/GenBank/DDBJ whole genome shotgun (WGS) entry which is preliminary data.</text>
</comment>
<sequence length="285" mass="31474">MKSLALYFAALSFCFSLSPLYAATAPAYDYLPENEVATITIGEKQSHALVRSWRGKHQYGAAILFSDFGTNADPSDVITFLRRHLNDKGWATISLSAPDNGPQVNHTTDASEVSKSGEKQLALKASKSLPKYSEEAWQKLREKQHEQLIQTMNQLDALGQPYPGKRILIASQKGAGLAITLLNAGSLPKPDILVIINPYLDRSEENQKLAQQIAELTIPVLDIQSPDASPEALATLLERKALAPQNQPLRYEQQILALNLDQPSAWQEILVLVQGFAKRIMKAYP</sequence>
<reference evidence="3 4" key="1">
    <citation type="submission" date="2016-07" db="EMBL/GenBank/DDBJ databases">
        <title>Whole-genome of two Shewanella species isolated from a digestive organ of sea cucumber Apostichopus japonicus Selenka 1867.</title>
        <authorList>
            <person name="Hong H.-H."/>
            <person name="Choi H."/>
            <person name="Cheon S."/>
            <person name="Oh J.-S."/>
            <person name="Lee H.-G."/>
            <person name="Park C."/>
        </authorList>
    </citation>
    <scope>NUCLEOTIDE SEQUENCE [LARGE SCALE GENOMIC DNA]</scope>
    <source>
        <strain evidence="3 4">CSB03KR</strain>
    </source>
</reference>
<accession>A0A1E5IT65</accession>
<organism evidence="3 4">
    <name type="scientific">Shewanella colwelliana</name>
    <name type="common">Alteromonas colwelliana</name>
    <dbReference type="NCBI Taxonomy" id="23"/>
    <lineage>
        <taxon>Bacteria</taxon>
        <taxon>Pseudomonadati</taxon>
        <taxon>Pseudomonadota</taxon>
        <taxon>Gammaproteobacteria</taxon>
        <taxon>Alteromonadales</taxon>
        <taxon>Shewanellaceae</taxon>
        <taxon>Shewanella</taxon>
    </lineage>
</organism>
<protein>
    <recommendedName>
        <fullName evidence="5">DUF3530 domain-containing protein</fullName>
    </recommendedName>
</protein>
<evidence type="ECO:0000256" key="2">
    <source>
        <dbReference type="SAM" id="SignalP"/>
    </source>
</evidence>
<keyword evidence="2" id="KW-0732">Signal</keyword>
<dbReference type="InterPro" id="IPR022529">
    <property type="entry name" value="DUF3530"/>
</dbReference>
<dbReference type="Pfam" id="PF12048">
    <property type="entry name" value="DUF3530"/>
    <property type="match status" value="1"/>
</dbReference>
<evidence type="ECO:0000313" key="3">
    <source>
        <dbReference type="EMBL" id="OEG73228.1"/>
    </source>
</evidence>
<dbReference type="AlphaFoldDB" id="A0A1E5IT65"/>
<feature type="signal peptide" evidence="2">
    <location>
        <begin position="1"/>
        <end position="22"/>
    </location>
</feature>
<evidence type="ECO:0008006" key="5">
    <source>
        <dbReference type="Google" id="ProtNLM"/>
    </source>
</evidence>
<dbReference type="EMBL" id="MCBT01000043">
    <property type="protein sequence ID" value="OEG73228.1"/>
    <property type="molecule type" value="Genomic_DNA"/>
</dbReference>
<dbReference type="OrthoDB" id="9776279at2"/>
<gene>
    <name evidence="3" type="ORF">BEL05_13225</name>
</gene>
<dbReference type="RefSeq" id="WP_069671443.1">
    <property type="nucleotide sequence ID" value="NZ_JAWWDQ010000002.1"/>
</dbReference>
<evidence type="ECO:0000256" key="1">
    <source>
        <dbReference type="SAM" id="MobiDB-lite"/>
    </source>
</evidence>
<feature type="region of interest" description="Disordered" evidence="1">
    <location>
        <begin position="96"/>
        <end position="117"/>
    </location>
</feature>
<proteinExistence type="predicted"/>
<name>A0A1E5IT65_SHECO</name>
<evidence type="ECO:0000313" key="4">
    <source>
        <dbReference type="Proteomes" id="UP000095230"/>
    </source>
</evidence>